<keyword evidence="3" id="KW-1185">Reference proteome</keyword>
<dbReference type="Pfam" id="PF05141">
    <property type="entry name" value="DIT1_PvcA"/>
    <property type="match status" value="1"/>
</dbReference>
<evidence type="ECO:0000313" key="3">
    <source>
        <dbReference type="Proteomes" id="UP000294257"/>
    </source>
</evidence>
<proteinExistence type="predicted"/>
<organism evidence="2 3">
    <name type="scientific">Herbihabitans rhizosphaerae</name>
    <dbReference type="NCBI Taxonomy" id="1872711"/>
    <lineage>
        <taxon>Bacteria</taxon>
        <taxon>Bacillati</taxon>
        <taxon>Actinomycetota</taxon>
        <taxon>Actinomycetes</taxon>
        <taxon>Pseudonocardiales</taxon>
        <taxon>Pseudonocardiaceae</taxon>
        <taxon>Herbihabitans</taxon>
    </lineage>
</organism>
<evidence type="ECO:0000313" key="2">
    <source>
        <dbReference type="EMBL" id="RZS43055.1"/>
    </source>
</evidence>
<dbReference type="EMBL" id="SGWQ01000002">
    <property type="protein sequence ID" value="RZS43055.1"/>
    <property type="molecule type" value="Genomic_DNA"/>
</dbReference>
<dbReference type="AlphaFoldDB" id="A0A4Q7L1M2"/>
<dbReference type="Proteomes" id="UP000294257">
    <property type="component" value="Unassembled WGS sequence"/>
</dbReference>
<dbReference type="PANTHER" id="PTHR37285:SF5">
    <property type="entry name" value="SPORE WALL MATURATION PROTEIN DIT1"/>
    <property type="match status" value="1"/>
</dbReference>
<gene>
    <name evidence="2" type="ORF">EV193_10231</name>
</gene>
<sequence>MHDLDAGRAVLDRVLLHRRSSPIGRQCSETPCARCAAPHLGRVARAVAAGKPIELVLPAFPTKSPNPAKVLGIRPDMAEELALRFLAELCGDIEKIHPPGAKVIICSDGRVFEELIKVPDRDITAYQHGMRELVDKISPDFHQLFNLDDVCPGQSHDQMRAMIDDEFGEPFEEPRAELKADENGLAMYRGIVRFLVEDLWHESFPGSKSALQRDCRKRAYRVVARSRAWGRLLAARFPDAVRLSIHPQPCGSTAGRVTTSCPPPCHTRGGELIEIPGASPTARRSSAA</sequence>
<dbReference type="InterPro" id="IPR007817">
    <property type="entry name" value="Isocyanide_synthase_DIT1"/>
</dbReference>
<reference evidence="2 3" key="1">
    <citation type="submission" date="2019-02" db="EMBL/GenBank/DDBJ databases">
        <title>Genomic Encyclopedia of Type Strains, Phase IV (KMG-IV): sequencing the most valuable type-strain genomes for metagenomic binning, comparative biology and taxonomic classification.</title>
        <authorList>
            <person name="Goeker M."/>
        </authorList>
    </citation>
    <scope>NUCLEOTIDE SEQUENCE [LARGE SCALE GENOMIC DNA]</scope>
    <source>
        <strain evidence="2 3">DSM 101727</strain>
    </source>
</reference>
<protein>
    <submittedName>
        <fullName evidence="2">2-isocyano-3-(4-hydroxyphenyl)propanoate synthase</fullName>
    </submittedName>
</protein>
<evidence type="ECO:0000256" key="1">
    <source>
        <dbReference type="SAM" id="MobiDB-lite"/>
    </source>
</evidence>
<dbReference type="PANTHER" id="PTHR37285">
    <property type="entry name" value="SPORE WALL MATURATION PROTEIN DIT1"/>
    <property type="match status" value="1"/>
</dbReference>
<feature type="region of interest" description="Disordered" evidence="1">
    <location>
        <begin position="268"/>
        <end position="288"/>
    </location>
</feature>
<name>A0A4Q7L1M2_9PSEU</name>
<comment type="caution">
    <text evidence="2">The sequence shown here is derived from an EMBL/GenBank/DDBJ whole genome shotgun (WGS) entry which is preliminary data.</text>
</comment>
<accession>A0A4Q7L1M2</accession>